<dbReference type="GO" id="GO:0070072">
    <property type="term" value="P:vacuolar proton-transporting V-type ATPase complex assembly"/>
    <property type="evidence" value="ECO:0007669"/>
    <property type="project" value="InterPro"/>
</dbReference>
<dbReference type="VEuPathDB" id="FungiDB:SPSK_00901"/>
<sequence length="207" mass="21928">MSKFFEELWESIFTPGPTPTLLIATNVTFAVLQVVLFVLLIATYSIHFIILSVLSAGLWWAINWFARELQVARALQDEEEEKQKHKQRRRAAVAAATASPVSTDSETEVEESDVGTTKEKATGQSSGGSRGQVRHRTTAKQAAAEGSAGAVPALASAAGAAATTTGDAPGSQDSNNASTGSGSQRLSSSRSGVSTEDEWEKVSENEQ</sequence>
<keyword evidence="2" id="KW-0472">Membrane</keyword>
<feature type="transmembrane region" description="Helical" evidence="2">
    <location>
        <begin position="48"/>
        <end position="66"/>
    </location>
</feature>
<accession>A0A0F2LW90</accession>
<dbReference type="AlphaFoldDB" id="A0A0F2LW90"/>
<keyword evidence="2" id="KW-0812">Transmembrane</keyword>
<reference evidence="3 4" key="2">
    <citation type="journal article" date="2015" name="Eukaryot. Cell">
        <title>Asexual propagation of a virulent clone complex in a human and feline outbreak of sporotrichosis.</title>
        <authorList>
            <person name="Teixeira Mde M."/>
            <person name="Rodrigues A.M."/>
            <person name="Tsui C.K."/>
            <person name="de Almeida L.G."/>
            <person name="Van Diepeningen A.D."/>
            <person name="van den Ende B.G."/>
            <person name="Fernandes G.F."/>
            <person name="Kano R."/>
            <person name="Hamelin R.C."/>
            <person name="Lopes-Bezerra L.M."/>
            <person name="Vasconcelos A.T."/>
            <person name="de Hoog S."/>
            <person name="de Camargo Z.P."/>
            <person name="Felipe M.S."/>
        </authorList>
    </citation>
    <scope>NUCLEOTIDE SEQUENCE [LARGE SCALE GENOMIC DNA]</scope>
    <source>
        <strain evidence="3 4">1099-18</strain>
    </source>
</reference>
<comment type="caution">
    <text evidence="3">The sequence shown here is derived from an EMBL/GenBank/DDBJ whole genome shotgun (WGS) entry which is preliminary data.</text>
</comment>
<proteinExistence type="predicted"/>
<evidence type="ECO:0000256" key="1">
    <source>
        <dbReference type="SAM" id="MobiDB-lite"/>
    </source>
</evidence>
<organism evidence="3 4">
    <name type="scientific">Sporothrix schenckii 1099-18</name>
    <dbReference type="NCBI Taxonomy" id="1397361"/>
    <lineage>
        <taxon>Eukaryota</taxon>
        <taxon>Fungi</taxon>
        <taxon>Dikarya</taxon>
        <taxon>Ascomycota</taxon>
        <taxon>Pezizomycotina</taxon>
        <taxon>Sordariomycetes</taxon>
        <taxon>Sordariomycetidae</taxon>
        <taxon>Ophiostomatales</taxon>
        <taxon>Ophiostomataceae</taxon>
        <taxon>Sporothrix</taxon>
    </lineage>
</organism>
<evidence type="ECO:0000256" key="2">
    <source>
        <dbReference type="SAM" id="Phobius"/>
    </source>
</evidence>
<feature type="compositionally biased region" description="Low complexity" evidence="1">
    <location>
        <begin position="139"/>
        <end position="171"/>
    </location>
</feature>
<keyword evidence="2" id="KW-1133">Transmembrane helix</keyword>
<feature type="transmembrane region" description="Helical" evidence="2">
    <location>
        <begin position="21"/>
        <end position="42"/>
    </location>
</feature>
<evidence type="ECO:0000313" key="3">
    <source>
        <dbReference type="EMBL" id="KJR81723.1"/>
    </source>
</evidence>
<dbReference type="Proteomes" id="UP000033710">
    <property type="component" value="Unassembled WGS sequence"/>
</dbReference>
<reference evidence="3 4" key="1">
    <citation type="journal article" date="2014" name="BMC Genomics">
        <title>Comparative genomics of the major fungal agents of human and animal Sporotrichosis: Sporothrix schenckii and Sporothrix brasiliensis.</title>
        <authorList>
            <person name="Teixeira M.M."/>
            <person name="de Almeida L.G."/>
            <person name="Kubitschek-Barreira P."/>
            <person name="Alves F.L."/>
            <person name="Kioshima E.S."/>
            <person name="Abadio A.K."/>
            <person name="Fernandes L."/>
            <person name="Derengowski L.S."/>
            <person name="Ferreira K.S."/>
            <person name="Souza R.C."/>
            <person name="Ruiz J.C."/>
            <person name="de Andrade N.C."/>
            <person name="Paes H.C."/>
            <person name="Nicola A.M."/>
            <person name="Albuquerque P."/>
            <person name="Gerber A.L."/>
            <person name="Martins V.P."/>
            <person name="Peconick L.D."/>
            <person name="Neto A.V."/>
            <person name="Chaucanez C.B."/>
            <person name="Silva P.A."/>
            <person name="Cunha O.L."/>
            <person name="de Oliveira F.F."/>
            <person name="dos Santos T.C."/>
            <person name="Barros A.L."/>
            <person name="Soares M.A."/>
            <person name="de Oliveira L.M."/>
            <person name="Marini M.M."/>
            <person name="Villalobos-Duno H."/>
            <person name="Cunha M.M."/>
            <person name="de Hoog S."/>
            <person name="da Silveira J.F."/>
            <person name="Henrissat B."/>
            <person name="Nino-Vega G.A."/>
            <person name="Cisalpino P.S."/>
            <person name="Mora-Montes H.M."/>
            <person name="Almeida S.R."/>
            <person name="Stajich J.E."/>
            <person name="Lopes-Bezerra L.M."/>
            <person name="Vasconcelos A.T."/>
            <person name="Felipe M.S."/>
        </authorList>
    </citation>
    <scope>NUCLEOTIDE SEQUENCE [LARGE SCALE GENOMIC DNA]</scope>
    <source>
        <strain evidence="3 4">1099-18</strain>
    </source>
</reference>
<dbReference type="GeneID" id="27663121"/>
<dbReference type="EMBL" id="AXCR01000011">
    <property type="protein sequence ID" value="KJR81723.1"/>
    <property type="molecule type" value="Genomic_DNA"/>
</dbReference>
<dbReference type="GO" id="GO:0005789">
    <property type="term" value="C:endoplasmic reticulum membrane"/>
    <property type="evidence" value="ECO:0007669"/>
    <property type="project" value="TreeGrafter"/>
</dbReference>
<name>A0A0F2LW90_SPOSC</name>
<dbReference type="OrthoDB" id="9626941at2759"/>
<dbReference type="PANTHER" id="PTHR28251">
    <property type="entry name" value="V-TYPE ATPASE ASSEMBLY FACTOR PKR1"/>
    <property type="match status" value="1"/>
</dbReference>
<feature type="region of interest" description="Disordered" evidence="1">
    <location>
        <begin position="82"/>
        <end position="207"/>
    </location>
</feature>
<dbReference type="Pfam" id="PF08636">
    <property type="entry name" value="Pkr1"/>
    <property type="match status" value="1"/>
</dbReference>
<protein>
    <submittedName>
        <fullName evidence="3">Uncharacterized protein</fullName>
    </submittedName>
</protein>
<dbReference type="InterPro" id="IPR013945">
    <property type="entry name" value="Pkr1"/>
</dbReference>
<dbReference type="RefSeq" id="XP_016584399.1">
    <property type="nucleotide sequence ID" value="XM_016727844.1"/>
</dbReference>
<dbReference type="KEGG" id="ssck:SPSK_00901"/>
<feature type="compositionally biased region" description="Low complexity" evidence="1">
    <location>
        <begin position="92"/>
        <end position="104"/>
    </location>
</feature>
<feature type="compositionally biased region" description="Low complexity" evidence="1">
    <location>
        <begin position="178"/>
        <end position="194"/>
    </location>
</feature>
<dbReference type="PANTHER" id="PTHR28251:SF1">
    <property type="entry name" value="V-TYPE ATPASE ASSEMBLY FACTOR PKR1"/>
    <property type="match status" value="1"/>
</dbReference>
<evidence type="ECO:0000313" key="4">
    <source>
        <dbReference type="Proteomes" id="UP000033710"/>
    </source>
</evidence>
<gene>
    <name evidence="3" type="ORF">SPSK_00901</name>
</gene>